<keyword evidence="4" id="KW-1185">Reference proteome</keyword>
<dbReference type="PROSITE" id="PS00463">
    <property type="entry name" value="ZN2_CY6_FUNGAL_1"/>
    <property type="match status" value="1"/>
</dbReference>
<evidence type="ECO:0000256" key="1">
    <source>
        <dbReference type="ARBA" id="ARBA00023242"/>
    </source>
</evidence>
<accession>A0ABR4PC94</accession>
<dbReference type="InterPro" id="IPR036864">
    <property type="entry name" value="Zn2-C6_fun-type_DNA-bd_sf"/>
</dbReference>
<dbReference type="EMBL" id="JBFCZG010000006">
    <property type="protein sequence ID" value="KAL3420933.1"/>
    <property type="molecule type" value="Genomic_DNA"/>
</dbReference>
<evidence type="ECO:0000313" key="4">
    <source>
        <dbReference type="Proteomes" id="UP001629113"/>
    </source>
</evidence>
<dbReference type="SUPFAM" id="SSF57701">
    <property type="entry name" value="Zn2/Cys6 DNA-binding domain"/>
    <property type="match status" value="1"/>
</dbReference>
<comment type="caution">
    <text evidence="3">The sequence shown here is derived from an EMBL/GenBank/DDBJ whole genome shotgun (WGS) entry which is preliminary data.</text>
</comment>
<evidence type="ECO:0000313" key="3">
    <source>
        <dbReference type="EMBL" id="KAL3420933.1"/>
    </source>
</evidence>
<dbReference type="SMART" id="SM00066">
    <property type="entry name" value="GAL4"/>
    <property type="match status" value="1"/>
</dbReference>
<protein>
    <submittedName>
        <fullName evidence="3">C6 zinc finger protein</fullName>
    </submittedName>
</protein>
<dbReference type="PROSITE" id="PS50048">
    <property type="entry name" value="ZN2_CY6_FUNGAL_2"/>
    <property type="match status" value="1"/>
</dbReference>
<feature type="domain" description="Zn(2)-C6 fungal-type" evidence="2">
    <location>
        <begin position="13"/>
        <end position="43"/>
    </location>
</feature>
<keyword evidence="1" id="KW-0539">Nucleus</keyword>
<dbReference type="PANTHER" id="PTHR47657">
    <property type="entry name" value="STEROL REGULATORY ELEMENT-BINDING PROTEIN ECM22"/>
    <property type="match status" value="1"/>
</dbReference>
<dbReference type="CDD" id="cd00067">
    <property type="entry name" value="GAL4"/>
    <property type="match status" value="1"/>
</dbReference>
<proteinExistence type="predicted"/>
<name>A0ABR4PC94_9HELO</name>
<sequence>MVGRRPHKKSRAGCRTCKKRRIKCDERHPKCNNCSSHGLTCDFTTLTILPSLSAESRTALMSLSASQQQMQRQTQSHSPSNISVISTYASSSPSSSPGTAEYDTQNSYLLSSFSHAQPSPTALIPQPQTSRTLESQLLYLWTTNTSKTLTVRSETGIDVWGIIVPTLGLNNARYLMNAIYAASALHLRYLTTDAEFEAVLARASHSYIVAAISEYRAILSSADSTTAGNAEALFVTSSLIAFYSTASRIFPPSEGEYEPPLEWFLSYQGIKTVVLSSWKYLRTSPRVLPIILSQPALSLDLNSSSSEGFFHSLLPASKPIESEEDRETENAYAHSIAFLNWAHHAPQRNKLMGFAATVSSHFITLLSARDPRTLVILACFFAMMKVVEHEVWWLVGTAQREVMGILNILPDDDEWRSKMAWAVTVVRSESPLRDERVWGCFVRERCEVVKEETDAEDVRPHIEYLVSMIPAD</sequence>
<reference evidence="3 4" key="1">
    <citation type="submission" date="2024-06" db="EMBL/GenBank/DDBJ databases">
        <title>Complete genome of Phlyctema vagabunda strain 19-DSS-EL-015.</title>
        <authorList>
            <person name="Fiorenzani C."/>
        </authorList>
    </citation>
    <scope>NUCLEOTIDE SEQUENCE [LARGE SCALE GENOMIC DNA]</scope>
    <source>
        <strain evidence="3 4">19-DSS-EL-015</strain>
    </source>
</reference>
<organism evidence="3 4">
    <name type="scientific">Phlyctema vagabunda</name>
    <dbReference type="NCBI Taxonomy" id="108571"/>
    <lineage>
        <taxon>Eukaryota</taxon>
        <taxon>Fungi</taxon>
        <taxon>Dikarya</taxon>
        <taxon>Ascomycota</taxon>
        <taxon>Pezizomycotina</taxon>
        <taxon>Leotiomycetes</taxon>
        <taxon>Helotiales</taxon>
        <taxon>Dermateaceae</taxon>
        <taxon>Phlyctema</taxon>
    </lineage>
</organism>
<dbReference type="PANTHER" id="PTHR47657:SF14">
    <property type="entry name" value="ZN(2)-C6 FUNGAL-TYPE DOMAIN-CONTAINING PROTEIN"/>
    <property type="match status" value="1"/>
</dbReference>
<dbReference type="Proteomes" id="UP001629113">
    <property type="component" value="Unassembled WGS sequence"/>
</dbReference>
<dbReference type="InterPro" id="IPR001138">
    <property type="entry name" value="Zn2Cys6_DnaBD"/>
</dbReference>
<dbReference type="InterPro" id="IPR052400">
    <property type="entry name" value="Zn2-C6_fungal_TF"/>
</dbReference>
<evidence type="ECO:0000259" key="2">
    <source>
        <dbReference type="PROSITE" id="PS50048"/>
    </source>
</evidence>
<dbReference type="Pfam" id="PF00172">
    <property type="entry name" value="Zn_clus"/>
    <property type="match status" value="1"/>
</dbReference>
<dbReference type="Gene3D" id="4.10.240.10">
    <property type="entry name" value="Zn(2)-C6 fungal-type DNA-binding domain"/>
    <property type="match status" value="1"/>
</dbReference>
<gene>
    <name evidence="3" type="ORF">PVAG01_07378</name>
</gene>